<dbReference type="SUPFAM" id="SSF158472">
    <property type="entry name" value="HAMP domain-like"/>
    <property type="match status" value="1"/>
</dbReference>
<evidence type="ECO:0000256" key="2">
    <source>
        <dbReference type="ARBA" id="ARBA00004370"/>
    </source>
</evidence>
<keyword evidence="6" id="KW-0418">Kinase</keyword>
<dbReference type="OrthoDB" id="9762826at2"/>
<dbReference type="CDD" id="cd00082">
    <property type="entry name" value="HisKA"/>
    <property type="match status" value="1"/>
</dbReference>
<dbReference type="SUPFAM" id="SSF55874">
    <property type="entry name" value="ATPase domain of HSP90 chaperone/DNA topoisomerase II/histidine kinase"/>
    <property type="match status" value="1"/>
</dbReference>
<dbReference type="PANTHER" id="PTHR45453">
    <property type="entry name" value="PHOSPHATE REGULON SENSOR PROTEIN PHOR"/>
    <property type="match status" value="1"/>
</dbReference>
<feature type="domain" description="Histidine kinase" evidence="11">
    <location>
        <begin position="391"/>
        <end position="603"/>
    </location>
</feature>
<evidence type="ECO:0000256" key="5">
    <source>
        <dbReference type="ARBA" id="ARBA00022679"/>
    </source>
</evidence>
<dbReference type="GO" id="GO:0004721">
    <property type="term" value="F:phosphoprotein phosphatase activity"/>
    <property type="evidence" value="ECO:0007669"/>
    <property type="project" value="TreeGrafter"/>
</dbReference>
<dbReference type="PRINTS" id="PR00344">
    <property type="entry name" value="BCTRLSENSOR"/>
</dbReference>
<dbReference type="SUPFAM" id="SSF47384">
    <property type="entry name" value="Homodimeric domain of signal transducing histidine kinase"/>
    <property type="match status" value="1"/>
</dbReference>
<evidence type="ECO:0000256" key="3">
    <source>
        <dbReference type="ARBA" id="ARBA00012438"/>
    </source>
</evidence>
<sequence>MKRKSIVFKLFLITTCTFLLFLLFQMVFQSLFLERVYYNEKIKNTKDSINEFIEKYPSTEENFKLLSEEVNKFIEENNSYLAITDSSGNIELSYMINPIPDTMVIRGEDNNLYKVYLDSLLDSEDFQNLEFKLNDEIYVDGLMDENFKEFIDIYSIKYKDKEYVPGENTEYYISIEDTTDEDSLELDDYLKETSITGTIVNLNRTDYSKDLTFFYDDLLLAQINSFFTDSNFLDPSKNDFISYDYLDEMTNVQHMIFIKAFKAGDETKYIFVSTSLQPVSEALTVIEKYYIYFFIVALLLIGLLSFFYSKMISKPLIKINNVAKKMAILDFSTYCEVNSDDELGSLGNNLNILSKNLEHNLNELKIANAKLVDDMEKERQQENIRREFVANISHELKTPLGVIKSFSEGIKDGIYEKKRDYYLDVIIDEVEQMDKLILDMLQLSKLESKNFKLNKSSFSLDKLIYYSNDKFGAMIESKGIKVNLNLKESTVYADKSKIEQVVNNLFSNAIRYSPQNEEINISIDASDKDICFYMENTGTHIPEDEIHRIWDRFYRVEKSRSKVSGGTGLGLLIVKNILELHNSTFGVKNTNKGVKFFFSLKKG</sequence>
<keyword evidence="4" id="KW-0597">Phosphoprotein</keyword>
<evidence type="ECO:0000256" key="10">
    <source>
        <dbReference type="SAM" id="Phobius"/>
    </source>
</evidence>
<dbReference type="InterPro" id="IPR003594">
    <property type="entry name" value="HATPase_dom"/>
</dbReference>
<accession>A0A267MDZ7</accession>
<comment type="caution">
    <text evidence="13">The sequence shown here is derived from an EMBL/GenBank/DDBJ whole genome shotgun (WGS) entry which is preliminary data.</text>
</comment>
<dbReference type="PANTHER" id="PTHR45453:SF3">
    <property type="entry name" value="HISTIDINE KINASE"/>
    <property type="match status" value="1"/>
</dbReference>
<comment type="subcellular location">
    <subcellularLocation>
        <location evidence="2">Membrane</location>
    </subcellularLocation>
</comment>
<feature type="transmembrane region" description="Helical" evidence="10">
    <location>
        <begin position="289"/>
        <end position="308"/>
    </location>
</feature>
<dbReference type="SMART" id="SM00304">
    <property type="entry name" value="HAMP"/>
    <property type="match status" value="1"/>
</dbReference>
<evidence type="ECO:0000259" key="11">
    <source>
        <dbReference type="PROSITE" id="PS50109"/>
    </source>
</evidence>
<dbReference type="Gene3D" id="3.30.565.10">
    <property type="entry name" value="Histidine kinase-like ATPase, C-terminal domain"/>
    <property type="match status" value="1"/>
</dbReference>
<evidence type="ECO:0000313" key="13">
    <source>
        <dbReference type="EMBL" id="PAB57020.1"/>
    </source>
</evidence>
<comment type="catalytic activity">
    <reaction evidence="1">
        <text>ATP + protein L-histidine = ADP + protein N-phospho-L-histidine.</text>
        <dbReference type="EC" id="2.7.13.3"/>
    </reaction>
</comment>
<name>A0A267MDZ7_9FIRM</name>
<dbReference type="Pfam" id="PF02518">
    <property type="entry name" value="HATPase_c"/>
    <property type="match status" value="1"/>
</dbReference>
<keyword evidence="10" id="KW-1133">Transmembrane helix</keyword>
<dbReference type="GO" id="GO:0000155">
    <property type="term" value="F:phosphorelay sensor kinase activity"/>
    <property type="evidence" value="ECO:0007669"/>
    <property type="project" value="InterPro"/>
</dbReference>
<dbReference type="InterPro" id="IPR004358">
    <property type="entry name" value="Sig_transdc_His_kin-like_C"/>
</dbReference>
<evidence type="ECO:0000259" key="12">
    <source>
        <dbReference type="PROSITE" id="PS50885"/>
    </source>
</evidence>
<dbReference type="EMBL" id="NIBG01000029">
    <property type="protein sequence ID" value="PAB57020.1"/>
    <property type="molecule type" value="Genomic_DNA"/>
</dbReference>
<dbReference type="GO" id="GO:0016036">
    <property type="term" value="P:cellular response to phosphate starvation"/>
    <property type="evidence" value="ECO:0007669"/>
    <property type="project" value="TreeGrafter"/>
</dbReference>
<evidence type="ECO:0000256" key="6">
    <source>
        <dbReference type="ARBA" id="ARBA00022777"/>
    </source>
</evidence>
<keyword evidence="14" id="KW-1185">Reference proteome</keyword>
<dbReference type="Gene3D" id="1.10.287.130">
    <property type="match status" value="1"/>
</dbReference>
<dbReference type="SMART" id="SM00388">
    <property type="entry name" value="HisKA"/>
    <property type="match status" value="1"/>
</dbReference>
<keyword evidence="8 10" id="KW-0472">Membrane</keyword>
<dbReference type="PROSITE" id="PS50109">
    <property type="entry name" value="HIS_KIN"/>
    <property type="match status" value="1"/>
</dbReference>
<evidence type="ECO:0000256" key="8">
    <source>
        <dbReference type="ARBA" id="ARBA00023136"/>
    </source>
</evidence>
<dbReference type="InterPro" id="IPR050351">
    <property type="entry name" value="BphY/WalK/GraS-like"/>
</dbReference>
<gene>
    <name evidence="13" type="ORF">CCE28_19755</name>
</gene>
<proteinExistence type="predicted"/>
<dbReference type="InterPro" id="IPR005467">
    <property type="entry name" value="His_kinase_dom"/>
</dbReference>
<reference evidence="13 14" key="1">
    <citation type="submission" date="2017-06" db="EMBL/GenBank/DDBJ databases">
        <title>Draft genome sequence of anaerobic fermentative bacterium Anaeromicrobium sediminis DY2726D isolated from West Pacific Ocean sediments.</title>
        <authorList>
            <person name="Zeng X."/>
        </authorList>
    </citation>
    <scope>NUCLEOTIDE SEQUENCE [LARGE SCALE GENOMIC DNA]</scope>
    <source>
        <strain evidence="13 14">DY2726D</strain>
    </source>
</reference>
<keyword evidence="7" id="KW-0902">Two-component regulatory system</keyword>
<dbReference type="GO" id="GO:0005886">
    <property type="term" value="C:plasma membrane"/>
    <property type="evidence" value="ECO:0007669"/>
    <property type="project" value="TreeGrafter"/>
</dbReference>
<evidence type="ECO:0000256" key="9">
    <source>
        <dbReference type="SAM" id="Coils"/>
    </source>
</evidence>
<dbReference type="FunFam" id="1.10.287.130:FF:000001">
    <property type="entry name" value="Two-component sensor histidine kinase"/>
    <property type="match status" value="1"/>
</dbReference>
<dbReference type="CDD" id="cd00075">
    <property type="entry name" value="HATPase"/>
    <property type="match status" value="1"/>
</dbReference>
<dbReference type="InterPro" id="IPR036097">
    <property type="entry name" value="HisK_dim/P_sf"/>
</dbReference>
<feature type="coiled-coil region" evidence="9">
    <location>
        <begin position="354"/>
        <end position="381"/>
    </location>
</feature>
<dbReference type="InterPro" id="IPR003660">
    <property type="entry name" value="HAMP_dom"/>
</dbReference>
<keyword evidence="9" id="KW-0175">Coiled coil</keyword>
<organism evidence="13 14">
    <name type="scientific">Anaeromicrobium sediminis</name>
    <dbReference type="NCBI Taxonomy" id="1478221"/>
    <lineage>
        <taxon>Bacteria</taxon>
        <taxon>Bacillati</taxon>
        <taxon>Bacillota</taxon>
        <taxon>Clostridia</taxon>
        <taxon>Peptostreptococcales</taxon>
        <taxon>Thermotaleaceae</taxon>
        <taxon>Anaeromicrobium</taxon>
    </lineage>
</organism>
<dbReference type="PROSITE" id="PS50885">
    <property type="entry name" value="HAMP"/>
    <property type="match status" value="1"/>
</dbReference>
<dbReference type="Proteomes" id="UP000216024">
    <property type="component" value="Unassembled WGS sequence"/>
</dbReference>
<evidence type="ECO:0000313" key="14">
    <source>
        <dbReference type="Proteomes" id="UP000216024"/>
    </source>
</evidence>
<evidence type="ECO:0000256" key="7">
    <source>
        <dbReference type="ARBA" id="ARBA00023012"/>
    </source>
</evidence>
<dbReference type="Pfam" id="PF00512">
    <property type="entry name" value="HisKA"/>
    <property type="match status" value="1"/>
</dbReference>
<dbReference type="FunFam" id="3.30.565.10:FF:000006">
    <property type="entry name" value="Sensor histidine kinase WalK"/>
    <property type="match status" value="1"/>
</dbReference>
<dbReference type="Gene3D" id="6.10.340.10">
    <property type="match status" value="1"/>
</dbReference>
<evidence type="ECO:0000256" key="1">
    <source>
        <dbReference type="ARBA" id="ARBA00000085"/>
    </source>
</evidence>
<protein>
    <recommendedName>
        <fullName evidence="3">histidine kinase</fullName>
        <ecNumber evidence="3">2.7.13.3</ecNumber>
    </recommendedName>
</protein>
<dbReference type="AlphaFoldDB" id="A0A267MDZ7"/>
<evidence type="ECO:0000256" key="4">
    <source>
        <dbReference type="ARBA" id="ARBA00022553"/>
    </source>
</evidence>
<dbReference type="EC" id="2.7.13.3" evidence="3"/>
<keyword evidence="10" id="KW-0812">Transmembrane</keyword>
<dbReference type="InterPro" id="IPR003661">
    <property type="entry name" value="HisK_dim/P_dom"/>
</dbReference>
<dbReference type="InterPro" id="IPR036890">
    <property type="entry name" value="HATPase_C_sf"/>
</dbReference>
<keyword evidence="5" id="KW-0808">Transferase</keyword>
<feature type="domain" description="HAMP" evidence="12">
    <location>
        <begin position="310"/>
        <end position="362"/>
    </location>
</feature>
<dbReference type="SMART" id="SM00387">
    <property type="entry name" value="HATPase_c"/>
    <property type="match status" value="1"/>
</dbReference>
<dbReference type="CDD" id="cd06225">
    <property type="entry name" value="HAMP"/>
    <property type="match status" value="1"/>
</dbReference>